<name>A0A8T2JHK9_9PIPI</name>
<evidence type="ECO:0000313" key="2">
    <source>
        <dbReference type="EMBL" id="KAG8444659.1"/>
    </source>
</evidence>
<dbReference type="Pfam" id="PF08357">
    <property type="entry name" value="SEFIR"/>
    <property type="match status" value="1"/>
</dbReference>
<dbReference type="AlphaFoldDB" id="A0A8T2JHK9"/>
<dbReference type="InterPro" id="IPR013568">
    <property type="entry name" value="SEFIR_dom"/>
</dbReference>
<dbReference type="GO" id="GO:0043123">
    <property type="term" value="P:positive regulation of canonical NF-kappaB signal transduction"/>
    <property type="evidence" value="ECO:0007669"/>
    <property type="project" value="TreeGrafter"/>
</dbReference>
<feature type="domain" description="SEFIR" evidence="1">
    <location>
        <begin position="1"/>
        <end position="84"/>
    </location>
</feature>
<accession>A0A8T2JHK9</accession>
<evidence type="ECO:0000259" key="1">
    <source>
        <dbReference type="PROSITE" id="PS51534"/>
    </source>
</evidence>
<dbReference type="GO" id="GO:0006959">
    <property type="term" value="P:humoral immune response"/>
    <property type="evidence" value="ECO:0007669"/>
    <property type="project" value="TreeGrafter"/>
</dbReference>
<organism evidence="2 3">
    <name type="scientific">Hymenochirus boettgeri</name>
    <name type="common">Congo dwarf clawed frog</name>
    <dbReference type="NCBI Taxonomy" id="247094"/>
    <lineage>
        <taxon>Eukaryota</taxon>
        <taxon>Metazoa</taxon>
        <taxon>Chordata</taxon>
        <taxon>Craniata</taxon>
        <taxon>Vertebrata</taxon>
        <taxon>Euteleostomi</taxon>
        <taxon>Amphibia</taxon>
        <taxon>Batrachia</taxon>
        <taxon>Anura</taxon>
        <taxon>Pipoidea</taxon>
        <taxon>Pipidae</taxon>
        <taxon>Pipinae</taxon>
        <taxon>Hymenochirus</taxon>
    </lineage>
</organism>
<keyword evidence="3" id="KW-1185">Reference proteome</keyword>
<sequence length="117" mass="13673">MIIVAISPRYKLDVEADSLHTSDDHGLHTRYIHRMMQIEFIKQGSMNFRFIPVLFQNATQEHVPVWLRNTNIYRWPQQTKNIILRLLREEEYIIPPVGNLPLLQVHSILSASGGKVQ</sequence>
<gene>
    <name evidence="2" type="ORF">GDO86_009718</name>
</gene>
<dbReference type="OrthoDB" id="6021171at2759"/>
<dbReference type="InterPro" id="IPR053047">
    <property type="entry name" value="E3_ubiq_ligase_TRAF3IP2"/>
</dbReference>
<dbReference type="PANTHER" id="PTHR34257:SF2">
    <property type="entry name" value="E3 UBIQUITIN LIGASE TRAF3IP2"/>
    <property type="match status" value="1"/>
</dbReference>
<proteinExistence type="predicted"/>
<dbReference type="Proteomes" id="UP000812440">
    <property type="component" value="Chromosome 5"/>
</dbReference>
<comment type="caution">
    <text evidence="2">The sequence shown here is derived from an EMBL/GenBank/DDBJ whole genome shotgun (WGS) entry which is preliminary data.</text>
</comment>
<evidence type="ECO:0000313" key="3">
    <source>
        <dbReference type="Proteomes" id="UP000812440"/>
    </source>
</evidence>
<reference evidence="2" key="1">
    <citation type="thesis" date="2020" institute="ProQuest LLC" country="789 East Eisenhower Parkway, Ann Arbor, MI, USA">
        <title>Comparative Genomics and Chromosome Evolution.</title>
        <authorList>
            <person name="Mudd A.B."/>
        </authorList>
    </citation>
    <scope>NUCLEOTIDE SEQUENCE</scope>
    <source>
        <strain evidence="2">Female2</strain>
        <tissue evidence="2">Blood</tissue>
    </source>
</reference>
<dbReference type="PROSITE" id="PS51534">
    <property type="entry name" value="SEFIR"/>
    <property type="match status" value="1"/>
</dbReference>
<dbReference type="PANTHER" id="PTHR34257">
    <property type="entry name" value="ADAPTER PROTEIN CIKS"/>
    <property type="match status" value="1"/>
</dbReference>
<protein>
    <recommendedName>
        <fullName evidence="1">SEFIR domain-containing protein</fullName>
    </recommendedName>
</protein>
<dbReference type="EMBL" id="JAACNH010000004">
    <property type="protein sequence ID" value="KAG8444659.1"/>
    <property type="molecule type" value="Genomic_DNA"/>
</dbReference>